<dbReference type="Proteomes" id="UP001056429">
    <property type="component" value="Unassembled WGS sequence"/>
</dbReference>
<dbReference type="Pfam" id="PF00528">
    <property type="entry name" value="BPD_transp_1"/>
    <property type="match status" value="2"/>
</dbReference>
<dbReference type="CDD" id="cd06261">
    <property type="entry name" value="TM_PBP2"/>
    <property type="match status" value="2"/>
</dbReference>
<evidence type="ECO:0000256" key="4">
    <source>
        <dbReference type="ARBA" id="ARBA00022519"/>
    </source>
</evidence>
<sequence>MKKVRRETNFWSVSSTIMVLLIVFPSINIFMNLFKGANENWDHIKEYLLKTSMINTIILVIGTALLTVVIGVTLAWIVTIYDFPFKKFFKWGLILPLAIPPYIAAYTYDGMLNYTGVIQSALRNSFNITVQQKYFDITSIKGAIFIFTMFLFPYVFTITKAFFAKQSSNLIESARVLGNSTWEIFFKVALPISRTAIAGGVTLVVLEVLNDYGVVKYFGVTTFSTAIFKTWFSLGDIDSAIRLSALLMMFVIVVLTGEKVLRGRKQFSYTSSKIKPLNPIKLKGVKGGAAFTYCFIIFSLGFIIPTAQLIHWFSLSYEKILTMKFLILIKNTVIVGIIASVLIIMIATIVANFSRISRGGLARICSRVITLGYSIPGSVISIGVISFFILIDNKMSWLYEMIDKGGGKLVLTTSLAMLIFAYIIRFLAVGFNTVEAGFEKVGKKYFEASRMLGMNVTQTFFKVDFKMIRPAILSGFLLVFIDILKELPLTLILRPFNFETLATKTFEYANDEMIHEAAIASIFIIIIGVIAVFLFYRTEKDEVR</sequence>
<feature type="transmembrane region" description="Helical" evidence="8">
    <location>
        <begin position="184"/>
        <end position="206"/>
    </location>
</feature>
<dbReference type="PANTHER" id="PTHR43357:SF3">
    <property type="entry name" value="FE(3+)-TRANSPORT SYSTEM PERMEASE PROTEIN FBPB 2"/>
    <property type="match status" value="1"/>
</dbReference>
<name>A0A9J6P432_9CLOT</name>
<comment type="subcellular location">
    <subcellularLocation>
        <location evidence="1">Cell inner membrane</location>
        <topology evidence="1">Multi-pass membrane protein</topology>
    </subcellularLocation>
    <subcellularLocation>
        <location evidence="8">Cell membrane</location>
        <topology evidence="8">Multi-pass membrane protein</topology>
    </subcellularLocation>
</comment>
<keyword evidence="3" id="KW-1003">Cell membrane</keyword>
<evidence type="ECO:0000256" key="2">
    <source>
        <dbReference type="ARBA" id="ARBA00022448"/>
    </source>
</evidence>
<feature type="transmembrane region" description="Helical" evidence="8">
    <location>
        <begin position="54"/>
        <end position="81"/>
    </location>
</feature>
<dbReference type="Gene3D" id="1.10.3720.10">
    <property type="entry name" value="MetI-like"/>
    <property type="match status" value="2"/>
</dbReference>
<feature type="transmembrane region" description="Helical" evidence="8">
    <location>
        <begin position="513"/>
        <end position="536"/>
    </location>
</feature>
<reference evidence="10" key="1">
    <citation type="journal article" date="2021" name="mSystems">
        <title>Bacteria and Archaea Synergistically Convert Glycine Betaine to Biogenic Methane in the Formosa Cold Seep of the South China Sea.</title>
        <authorList>
            <person name="Li L."/>
            <person name="Zhang W."/>
            <person name="Zhang S."/>
            <person name="Song L."/>
            <person name="Sun Q."/>
            <person name="Zhang H."/>
            <person name="Xiang H."/>
            <person name="Dong X."/>
        </authorList>
    </citation>
    <scope>NUCLEOTIDE SEQUENCE</scope>
    <source>
        <strain evidence="10">ZWT</strain>
    </source>
</reference>
<feature type="transmembrane region" description="Helical" evidence="8">
    <location>
        <begin position="12"/>
        <end position="34"/>
    </location>
</feature>
<dbReference type="InterPro" id="IPR000515">
    <property type="entry name" value="MetI-like"/>
</dbReference>
<feature type="domain" description="ABC transmembrane type-1" evidence="9">
    <location>
        <begin position="329"/>
        <end position="535"/>
    </location>
</feature>
<organism evidence="10 11">
    <name type="scientific">Oceanirhabdus seepicola</name>
    <dbReference type="NCBI Taxonomy" id="2828781"/>
    <lineage>
        <taxon>Bacteria</taxon>
        <taxon>Bacillati</taxon>
        <taxon>Bacillota</taxon>
        <taxon>Clostridia</taxon>
        <taxon>Eubacteriales</taxon>
        <taxon>Clostridiaceae</taxon>
        <taxon>Oceanirhabdus</taxon>
    </lineage>
</organism>
<feature type="domain" description="ABC transmembrane type-1" evidence="9">
    <location>
        <begin position="53"/>
        <end position="256"/>
    </location>
</feature>
<reference evidence="10" key="2">
    <citation type="submission" date="2021-04" db="EMBL/GenBank/DDBJ databases">
        <authorList>
            <person name="Dong X."/>
        </authorList>
    </citation>
    <scope>NUCLEOTIDE SEQUENCE</scope>
    <source>
        <strain evidence="10">ZWT</strain>
    </source>
</reference>
<evidence type="ECO:0000313" key="10">
    <source>
        <dbReference type="EMBL" id="MCM1991463.1"/>
    </source>
</evidence>
<feature type="transmembrane region" description="Helical" evidence="8">
    <location>
        <begin position="471"/>
        <end position="493"/>
    </location>
</feature>
<protein>
    <submittedName>
        <fullName evidence="10">Iron ABC transporter permease</fullName>
    </submittedName>
</protein>
<comment type="similarity">
    <text evidence="8">Belongs to the binding-protein-dependent transport system permease family.</text>
</comment>
<evidence type="ECO:0000259" key="9">
    <source>
        <dbReference type="PROSITE" id="PS50928"/>
    </source>
</evidence>
<keyword evidence="2 8" id="KW-0813">Transport</keyword>
<feature type="transmembrane region" description="Helical" evidence="8">
    <location>
        <begin position="143"/>
        <end position="163"/>
    </location>
</feature>
<keyword evidence="5 8" id="KW-0812">Transmembrane</keyword>
<evidence type="ECO:0000256" key="8">
    <source>
        <dbReference type="RuleBase" id="RU363032"/>
    </source>
</evidence>
<feature type="transmembrane region" description="Helical" evidence="8">
    <location>
        <begin position="88"/>
        <end position="108"/>
    </location>
</feature>
<feature type="transmembrane region" description="Helical" evidence="8">
    <location>
        <begin position="411"/>
        <end position="434"/>
    </location>
</feature>
<dbReference type="InterPro" id="IPR035906">
    <property type="entry name" value="MetI-like_sf"/>
</dbReference>
<dbReference type="SUPFAM" id="SSF161098">
    <property type="entry name" value="MetI-like"/>
    <property type="match status" value="2"/>
</dbReference>
<dbReference type="GO" id="GO:0055085">
    <property type="term" value="P:transmembrane transport"/>
    <property type="evidence" value="ECO:0007669"/>
    <property type="project" value="InterPro"/>
</dbReference>
<evidence type="ECO:0000256" key="7">
    <source>
        <dbReference type="ARBA" id="ARBA00023136"/>
    </source>
</evidence>
<keyword evidence="4" id="KW-0997">Cell inner membrane</keyword>
<feature type="transmembrane region" description="Helical" evidence="8">
    <location>
        <begin position="290"/>
        <end position="313"/>
    </location>
</feature>
<dbReference type="PANTHER" id="PTHR43357">
    <property type="entry name" value="INNER MEMBRANE ABC TRANSPORTER PERMEASE PROTEIN YDCV"/>
    <property type="match status" value="1"/>
</dbReference>
<dbReference type="AlphaFoldDB" id="A0A9J6P432"/>
<keyword evidence="7 8" id="KW-0472">Membrane</keyword>
<gene>
    <name evidence="10" type="ORF">KDK92_17145</name>
</gene>
<evidence type="ECO:0000256" key="6">
    <source>
        <dbReference type="ARBA" id="ARBA00022989"/>
    </source>
</evidence>
<evidence type="ECO:0000313" key="11">
    <source>
        <dbReference type="Proteomes" id="UP001056429"/>
    </source>
</evidence>
<comment type="caution">
    <text evidence="10">The sequence shown here is derived from an EMBL/GenBank/DDBJ whole genome shotgun (WGS) entry which is preliminary data.</text>
</comment>
<dbReference type="PROSITE" id="PS50928">
    <property type="entry name" value="ABC_TM1"/>
    <property type="match status" value="2"/>
</dbReference>
<feature type="transmembrane region" description="Helical" evidence="8">
    <location>
        <begin position="333"/>
        <end position="356"/>
    </location>
</feature>
<dbReference type="EMBL" id="JAGSOJ010000004">
    <property type="protein sequence ID" value="MCM1991463.1"/>
    <property type="molecule type" value="Genomic_DNA"/>
</dbReference>
<evidence type="ECO:0000256" key="1">
    <source>
        <dbReference type="ARBA" id="ARBA00004429"/>
    </source>
</evidence>
<evidence type="ECO:0000256" key="5">
    <source>
        <dbReference type="ARBA" id="ARBA00022692"/>
    </source>
</evidence>
<feature type="transmembrane region" description="Helical" evidence="8">
    <location>
        <begin position="239"/>
        <end position="257"/>
    </location>
</feature>
<evidence type="ECO:0000256" key="3">
    <source>
        <dbReference type="ARBA" id="ARBA00022475"/>
    </source>
</evidence>
<proteinExistence type="inferred from homology"/>
<dbReference type="GO" id="GO:0005886">
    <property type="term" value="C:plasma membrane"/>
    <property type="evidence" value="ECO:0007669"/>
    <property type="project" value="UniProtKB-SubCell"/>
</dbReference>
<keyword evidence="6 8" id="KW-1133">Transmembrane helix</keyword>
<accession>A0A9J6P432</accession>
<keyword evidence="11" id="KW-1185">Reference proteome</keyword>
<feature type="transmembrane region" description="Helical" evidence="8">
    <location>
        <begin position="368"/>
        <end position="391"/>
    </location>
</feature>